<keyword evidence="4 6" id="KW-0067">ATP-binding</keyword>
<evidence type="ECO:0000256" key="4">
    <source>
        <dbReference type="ARBA" id="ARBA00022840"/>
    </source>
</evidence>
<protein>
    <recommendedName>
        <fullName evidence="8">Protein kinase domain-containing protein</fullName>
    </recommendedName>
</protein>
<keyword evidence="1" id="KW-0808">Transferase</keyword>
<evidence type="ECO:0000256" key="6">
    <source>
        <dbReference type="PROSITE-ProRule" id="PRU10141"/>
    </source>
</evidence>
<dbReference type="PANTHER" id="PTHR11042">
    <property type="entry name" value="EUKARYOTIC TRANSLATION INITIATION FACTOR 2-ALPHA KINASE EIF2-ALPHA KINASE -RELATED"/>
    <property type="match status" value="1"/>
</dbReference>
<dbReference type="GO" id="GO:1990625">
    <property type="term" value="P:negative regulation of cytoplasmic translational initiation in response to stress"/>
    <property type="evidence" value="ECO:0007669"/>
    <property type="project" value="TreeGrafter"/>
</dbReference>
<evidence type="ECO:0000313" key="9">
    <source>
        <dbReference type="EMBL" id="GAT26158.1"/>
    </source>
</evidence>
<dbReference type="GO" id="GO:0004694">
    <property type="term" value="F:eukaryotic translation initiation factor 2alpha kinase activity"/>
    <property type="evidence" value="ECO:0007669"/>
    <property type="project" value="TreeGrafter"/>
</dbReference>
<accession>A0A146FK90</accession>
<dbReference type="Proteomes" id="UP000075230">
    <property type="component" value="Unassembled WGS sequence"/>
</dbReference>
<evidence type="ECO:0000256" key="1">
    <source>
        <dbReference type="ARBA" id="ARBA00022679"/>
    </source>
</evidence>
<dbReference type="GO" id="GO:0005634">
    <property type="term" value="C:nucleus"/>
    <property type="evidence" value="ECO:0007669"/>
    <property type="project" value="TreeGrafter"/>
</dbReference>
<evidence type="ECO:0000256" key="3">
    <source>
        <dbReference type="ARBA" id="ARBA00022777"/>
    </source>
</evidence>
<evidence type="ECO:0000313" key="10">
    <source>
        <dbReference type="Proteomes" id="UP000075230"/>
    </source>
</evidence>
<dbReference type="PROSITE" id="PS50011">
    <property type="entry name" value="PROTEIN_KINASE_DOM"/>
    <property type="match status" value="1"/>
</dbReference>
<evidence type="ECO:0000256" key="5">
    <source>
        <dbReference type="ARBA" id="ARBA00037982"/>
    </source>
</evidence>
<dbReference type="InterPro" id="IPR050339">
    <property type="entry name" value="CC_SR_Kinase"/>
</dbReference>
<dbReference type="Pfam" id="PF00069">
    <property type="entry name" value="Pkinase"/>
    <property type="match status" value="2"/>
</dbReference>
<dbReference type="FunFam" id="3.30.200.20:FF:000787">
    <property type="entry name" value="Protein kinase, putative (AFU_orthologue AFUA_2G16620)"/>
    <property type="match status" value="1"/>
</dbReference>
<reference evidence="10" key="2">
    <citation type="submission" date="2016-02" db="EMBL/GenBank/DDBJ databases">
        <title>Genome sequencing of Aspergillus luchuensis NBRC 4314.</title>
        <authorList>
            <person name="Yamada O."/>
        </authorList>
    </citation>
    <scope>NUCLEOTIDE SEQUENCE [LARGE SCALE GENOMIC DNA]</scope>
    <source>
        <strain evidence="10">RIB 2604</strain>
    </source>
</reference>
<keyword evidence="2 6" id="KW-0547">Nucleotide-binding</keyword>
<keyword evidence="3" id="KW-0418">Kinase</keyword>
<dbReference type="PROSITE" id="PS00108">
    <property type="entry name" value="PROTEIN_KINASE_ST"/>
    <property type="match status" value="1"/>
</dbReference>
<feature type="binding site" evidence="6">
    <location>
        <position position="307"/>
    </location>
    <ligand>
        <name>ATP</name>
        <dbReference type="ChEBI" id="CHEBI:30616"/>
    </ligand>
</feature>
<feature type="region of interest" description="Disordered" evidence="7">
    <location>
        <begin position="402"/>
        <end position="448"/>
    </location>
</feature>
<feature type="compositionally biased region" description="Polar residues" evidence="7">
    <location>
        <begin position="426"/>
        <end position="441"/>
    </location>
</feature>
<feature type="compositionally biased region" description="Low complexity" evidence="7">
    <location>
        <begin position="11"/>
        <end position="23"/>
    </location>
</feature>
<dbReference type="GO" id="GO:0005524">
    <property type="term" value="F:ATP binding"/>
    <property type="evidence" value="ECO:0007669"/>
    <property type="project" value="UniProtKB-UniRule"/>
</dbReference>
<dbReference type="AlphaFoldDB" id="A0A146FK90"/>
<dbReference type="PROSITE" id="PS00107">
    <property type="entry name" value="PROTEIN_KINASE_ATP"/>
    <property type="match status" value="1"/>
</dbReference>
<reference evidence="9 10" key="1">
    <citation type="journal article" date="2016" name="DNA Res.">
        <title>Genome sequence of Aspergillus luchuensis NBRC 4314.</title>
        <authorList>
            <person name="Yamada O."/>
            <person name="Machida M."/>
            <person name="Hosoyama A."/>
            <person name="Goto M."/>
            <person name="Takahashi T."/>
            <person name="Futagami T."/>
            <person name="Yamagata Y."/>
            <person name="Takeuchi M."/>
            <person name="Kobayashi T."/>
            <person name="Koike H."/>
            <person name="Abe K."/>
            <person name="Asai K."/>
            <person name="Arita M."/>
            <person name="Fujita N."/>
            <person name="Fukuda K."/>
            <person name="Higa K."/>
            <person name="Horikawa H."/>
            <person name="Ishikawa T."/>
            <person name="Jinno K."/>
            <person name="Kato Y."/>
            <person name="Kirimura K."/>
            <person name="Mizutani O."/>
            <person name="Nakasone K."/>
            <person name="Sano M."/>
            <person name="Shiraishi Y."/>
            <person name="Tsukahara M."/>
            <person name="Gomi K."/>
        </authorList>
    </citation>
    <scope>NUCLEOTIDE SEQUENCE [LARGE SCALE GENOMIC DNA]</scope>
    <source>
        <strain evidence="9 10">RIB 2604</strain>
    </source>
</reference>
<dbReference type="PANTHER" id="PTHR11042:SF195">
    <property type="entry name" value="KINASE, PUTATIVE (AFU_ORTHOLOGUE AFUA_2G16620)-RELATED"/>
    <property type="match status" value="1"/>
</dbReference>
<evidence type="ECO:0000256" key="7">
    <source>
        <dbReference type="SAM" id="MobiDB-lite"/>
    </source>
</evidence>
<feature type="region of interest" description="Disordered" evidence="7">
    <location>
        <begin position="1"/>
        <end position="49"/>
    </location>
</feature>
<proteinExistence type="inferred from homology"/>
<dbReference type="InterPro" id="IPR008271">
    <property type="entry name" value="Ser/Thr_kinase_AS"/>
</dbReference>
<comment type="caution">
    <text evidence="9">The sequence shown here is derived from an EMBL/GenBank/DDBJ whole genome shotgun (WGS) entry which is preliminary data.</text>
</comment>
<sequence>MSMFRPPGEVSSSDSSSDASSDASQHDISTKDCVLAQGTQQNKENGIDESRLLQDNAYQNYEADSSKVLGGDTKGHSNMVTAALLEFYCLTRAADILNTQAGANGQYTRDSPEVRYLGNQLYTHKSAFLSSVGAVSQGIEGDEWGATRQYYRDNLDRLGMSMLDKLKLDDVGGQPSGIIAANDAGPGLEQSKALQPWPTNPSLNMIHPGPSGVGLPAGQKQLLGHENVPASRNFPFDLTALLNSSTHLPGSSTVGLPLLQPKPQPPSSHLSRYTMEFSEVKVLGRGSFGEVYHVKNHIDDQDYAIKKIPLSQRRLQQLQCGSQNQLEKIMKEIRTLARLEHTNVVRYYGAWVERSPISGYATSLHEESEDINSAQMQSRTYSMGMTDSKSFGIVFEQSETSDVSQHSLQLDPESKGSGAYHRRQSHSSVGTHTSKASTTHGTGEDDEVETIPRNFSLASQDPLSTFGGTDDDIFTDGLSEDPSKLQIQRRYRSAAQLPAVVLHIQMSLHPISLSSYLNPQPSTNTEHDKTLPRRHCYHLVPSLKLMLDIISGVDYLHSKDIVHRDLKPANIFLCAPDKKQLDGCSPCASAHGPIYRYCHPRIGDFGLVADISHINDRPPDGSSTQPQDAEIHTVVGTEFYRPPFHASKAGMAERPRQHGKPASLYVIDETLDVYALGVILFELVYPLNTKMERQLVLTGLTRGPPGQTSTGPIFPEDFSHKLHMGSMTLTDGTSVAEYVMTCIKGMLEPDPQQRWRSPQIKKYLEKLLSQIDSISLHVVTQTIECCGTILYNVDSGELPDRHNQQGLGDAPTSPSPFSTAANLRGLQTEQLHLFNS</sequence>
<feature type="domain" description="Protein kinase" evidence="8">
    <location>
        <begin position="277"/>
        <end position="768"/>
    </location>
</feature>
<dbReference type="SUPFAM" id="SSF56112">
    <property type="entry name" value="Protein kinase-like (PK-like)"/>
    <property type="match status" value="1"/>
</dbReference>
<gene>
    <name evidence="9" type="ORF">RIB2604_02007370</name>
</gene>
<dbReference type="GO" id="GO:0005829">
    <property type="term" value="C:cytosol"/>
    <property type="evidence" value="ECO:0007669"/>
    <property type="project" value="TreeGrafter"/>
</dbReference>
<dbReference type="Gene3D" id="3.30.200.20">
    <property type="entry name" value="Phosphorylase Kinase, domain 1"/>
    <property type="match status" value="1"/>
</dbReference>
<name>A0A146FK90_ASPKA</name>
<dbReference type="InterPro" id="IPR011009">
    <property type="entry name" value="Kinase-like_dom_sf"/>
</dbReference>
<comment type="similarity">
    <text evidence="5">Belongs to the protein kinase superfamily. Ser/Thr protein kinase family. GCN2 subfamily.</text>
</comment>
<evidence type="ECO:0000256" key="2">
    <source>
        <dbReference type="ARBA" id="ARBA00022741"/>
    </source>
</evidence>
<dbReference type="EMBL" id="BCWF01000020">
    <property type="protein sequence ID" value="GAT26158.1"/>
    <property type="molecule type" value="Genomic_DNA"/>
</dbReference>
<dbReference type="InterPro" id="IPR000719">
    <property type="entry name" value="Prot_kinase_dom"/>
</dbReference>
<dbReference type="InterPro" id="IPR017441">
    <property type="entry name" value="Protein_kinase_ATP_BS"/>
</dbReference>
<dbReference type="VEuPathDB" id="FungiDB:ASPFODRAFT_60120"/>
<dbReference type="Gene3D" id="1.10.510.10">
    <property type="entry name" value="Transferase(Phosphotransferase) domain 1"/>
    <property type="match status" value="1"/>
</dbReference>
<dbReference type="SMART" id="SM00220">
    <property type="entry name" value="S_TKc"/>
    <property type="match status" value="1"/>
</dbReference>
<evidence type="ECO:0000259" key="8">
    <source>
        <dbReference type="PROSITE" id="PS50011"/>
    </source>
</evidence>
<organism evidence="9 10">
    <name type="scientific">Aspergillus kawachii</name>
    <name type="common">White koji mold</name>
    <name type="synonym">Aspergillus awamori var. kawachi</name>
    <dbReference type="NCBI Taxonomy" id="1069201"/>
    <lineage>
        <taxon>Eukaryota</taxon>
        <taxon>Fungi</taxon>
        <taxon>Dikarya</taxon>
        <taxon>Ascomycota</taxon>
        <taxon>Pezizomycotina</taxon>
        <taxon>Eurotiomycetes</taxon>
        <taxon>Eurotiomycetidae</taxon>
        <taxon>Eurotiales</taxon>
        <taxon>Aspergillaceae</taxon>
        <taxon>Aspergillus</taxon>
        <taxon>Aspergillus subgen. Circumdati</taxon>
    </lineage>
</organism>